<evidence type="ECO:0008006" key="3">
    <source>
        <dbReference type="Google" id="ProtNLM"/>
    </source>
</evidence>
<accession>A0ABV6GJW2</accession>
<name>A0ABV6GJW2_9BACI</name>
<proteinExistence type="predicted"/>
<reference evidence="1 2" key="1">
    <citation type="submission" date="2024-09" db="EMBL/GenBank/DDBJ databases">
        <authorList>
            <person name="Sun Q."/>
            <person name="Mori K."/>
        </authorList>
    </citation>
    <scope>NUCLEOTIDE SEQUENCE [LARGE SCALE GENOMIC DNA]</scope>
    <source>
        <strain evidence="1 2">CCM 7228</strain>
    </source>
</reference>
<protein>
    <recommendedName>
        <fullName evidence="3">Ger(X)C family spore germination protein</fullName>
    </recommendedName>
</protein>
<dbReference type="RefSeq" id="WP_285855290.1">
    <property type="nucleotide sequence ID" value="NZ_JBHLVO010000027.1"/>
</dbReference>
<evidence type="ECO:0000313" key="1">
    <source>
        <dbReference type="EMBL" id="MFC0273975.1"/>
    </source>
</evidence>
<evidence type="ECO:0000313" key="2">
    <source>
        <dbReference type="Proteomes" id="UP001589854"/>
    </source>
</evidence>
<dbReference type="PROSITE" id="PS51257">
    <property type="entry name" value="PROKAR_LIPOPROTEIN"/>
    <property type="match status" value="1"/>
</dbReference>
<organism evidence="1 2">
    <name type="scientific">Metabacillus herbersteinensis</name>
    <dbReference type="NCBI Taxonomy" id="283816"/>
    <lineage>
        <taxon>Bacteria</taxon>
        <taxon>Bacillati</taxon>
        <taxon>Bacillota</taxon>
        <taxon>Bacilli</taxon>
        <taxon>Bacillales</taxon>
        <taxon>Bacillaceae</taxon>
        <taxon>Metabacillus</taxon>
    </lineage>
</organism>
<dbReference type="EMBL" id="JBHLVO010000027">
    <property type="protein sequence ID" value="MFC0273975.1"/>
    <property type="molecule type" value="Genomic_DNA"/>
</dbReference>
<comment type="caution">
    <text evidence="1">The sequence shown here is derived from an EMBL/GenBank/DDBJ whole genome shotgun (WGS) entry which is preliminary data.</text>
</comment>
<sequence>MRRIAGIFIIVSLLFSSGCGFKDIDKRFFIVAIGVDKGKEKNTK</sequence>
<gene>
    <name evidence="1" type="ORF">ACFFIX_21595</name>
</gene>
<dbReference type="Proteomes" id="UP001589854">
    <property type="component" value="Unassembled WGS sequence"/>
</dbReference>
<keyword evidence="2" id="KW-1185">Reference proteome</keyword>